<evidence type="ECO:0000256" key="1">
    <source>
        <dbReference type="ARBA" id="ARBA00006739"/>
    </source>
</evidence>
<protein>
    <submittedName>
        <fullName evidence="6">Polyprenol monophosphomannose synthase</fullName>
    </submittedName>
</protein>
<evidence type="ECO:0000256" key="3">
    <source>
        <dbReference type="ARBA" id="ARBA00022679"/>
    </source>
</evidence>
<keyword evidence="7" id="KW-1185">Reference proteome</keyword>
<feature type="region of interest" description="Disordered" evidence="4">
    <location>
        <begin position="1"/>
        <end position="33"/>
    </location>
</feature>
<dbReference type="EMBL" id="JAHBOH010000001">
    <property type="protein sequence ID" value="MBT0995146.1"/>
    <property type="molecule type" value="Genomic_DNA"/>
</dbReference>
<evidence type="ECO:0000313" key="7">
    <source>
        <dbReference type="Proteomes" id="UP000722125"/>
    </source>
</evidence>
<dbReference type="Pfam" id="PF00535">
    <property type="entry name" value="Glycos_transf_2"/>
    <property type="match status" value="1"/>
</dbReference>
<name>A0ABS5U169_9CELL</name>
<comment type="similarity">
    <text evidence="1">Belongs to the glycosyltransferase 2 family.</text>
</comment>
<dbReference type="CDD" id="cd06442">
    <property type="entry name" value="DPM1_like"/>
    <property type="match status" value="1"/>
</dbReference>
<dbReference type="PANTHER" id="PTHR43398:SF1">
    <property type="entry name" value="DOLICHOL-PHOSPHATE MANNOSYLTRANSFERASE SUBUNIT 1"/>
    <property type="match status" value="1"/>
</dbReference>
<accession>A0ABS5U169</accession>
<keyword evidence="2" id="KW-0328">Glycosyltransferase</keyword>
<feature type="domain" description="Glycosyltransferase 2-like" evidence="5">
    <location>
        <begin position="40"/>
        <end position="209"/>
    </location>
</feature>
<evidence type="ECO:0000256" key="2">
    <source>
        <dbReference type="ARBA" id="ARBA00022676"/>
    </source>
</evidence>
<organism evidence="6 7">
    <name type="scientific">Cellulomonas fulva</name>
    <dbReference type="NCBI Taxonomy" id="2835530"/>
    <lineage>
        <taxon>Bacteria</taxon>
        <taxon>Bacillati</taxon>
        <taxon>Actinomycetota</taxon>
        <taxon>Actinomycetes</taxon>
        <taxon>Micrococcales</taxon>
        <taxon>Cellulomonadaceae</taxon>
        <taxon>Cellulomonas</taxon>
    </lineage>
</organism>
<dbReference type="Gene3D" id="3.90.550.10">
    <property type="entry name" value="Spore Coat Polysaccharide Biosynthesis Protein SpsA, Chain A"/>
    <property type="match status" value="1"/>
</dbReference>
<proteinExistence type="inferred from homology"/>
<evidence type="ECO:0000259" key="5">
    <source>
        <dbReference type="Pfam" id="PF00535"/>
    </source>
</evidence>
<reference evidence="6 7" key="1">
    <citation type="submission" date="2021-05" db="EMBL/GenBank/DDBJ databases">
        <title>Description of Cellulomonas sp. DKR-3 sp. nov.</title>
        <authorList>
            <person name="Dahal R.H."/>
            <person name="Chaudhary D.K."/>
        </authorList>
    </citation>
    <scope>NUCLEOTIDE SEQUENCE [LARGE SCALE GENOMIC DNA]</scope>
    <source>
        <strain evidence="6 7">DKR-3</strain>
    </source>
</reference>
<dbReference type="SUPFAM" id="SSF53448">
    <property type="entry name" value="Nucleotide-diphospho-sugar transferases"/>
    <property type="match status" value="1"/>
</dbReference>
<evidence type="ECO:0000313" key="6">
    <source>
        <dbReference type="EMBL" id="MBT0995146.1"/>
    </source>
</evidence>
<dbReference type="InterPro" id="IPR029044">
    <property type="entry name" value="Nucleotide-diphossugar_trans"/>
</dbReference>
<comment type="caution">
    <text evidence="6">The sequence shown here is derived from an EMBL/GenBank/DDBJ whole genome shotgun (WGS) entry which is preliminary data.</text>
</comment>
<dbReference type="InterPro" id="IPR001173">
    <property type="entry name" value="Glyco_trans_2-like"/>
</dbReference>
<dbReference type="Proteomes" id="UP000722125">
    <property type="component" value="Unassembled WGS sequence"/>
</dbReference>
<evidence type="ECO:0000256" key="4">
    <source>
        <dbReference type="SAM" id="MobiDB-lite"/>
    </source>
</evidence>
<sequence>MAGVGDRRPGGVRGGRGRRRRRPDARDGPGGAGVSTRVLVVVPTYNECESIPVALRRLHEHAPDVDVLVVDDGSPDGTGAIVEAIADDERAAGATRQVTVLHRAGKLGLGTAYVAGFGWALERGYDVVVEMDADGSHRAQDLPRLLAAVPDADLVLGSRWIPGGEVVNWPKNREWLSRGANTYARLMLGIPVHDATGGFRAFRADLLRRLPLGEVASRGYCFQVDMAWRSVQTGARVVEVPITFVERELGASKMSRDIVLEALLKVTQWGIAERSRRVAGAFRRSSRSDDANQRV</sequence>
<gene>
    <name evidence="6" type="ORF">KIN34_12725</name>
</gene>
<keyword evidence="3" id="KW-0808">Transferase</keyword>
<dbReference type="PANTHER" id="PTHR43398">
    <property type="entry name" value="DOLICHOL-PHOSPHATE MANNOSYLTRANSFERASE SUBUNIT 1"/>
    <property type="match status" value="1"/>
</dbReference>
<dbReference type="InterPro" id="IPR039528">
    <property type="entry name" value="DPM1-like"/>
</dbReference>